<feature type="compositionally biased region" description="Low complexity" evidence="1">
    <location>
        <begin position="272"/>
        <end position="292"/>
    </location>
</feature>
<gene>
    <name evidence="3" type="ORF">GCM10009021_04340</name>
</gene>
<feature type="compositionally biased region" description="Acidic residues" evidence="1">
    <location>
        <begin position="382"/>
        <end position="398"/>
    </location>
</feature>
<dbReference type="AlphaFoldDB" id="A0A830G8F1"/>
<dbReference type="OrthoDB" id="204982at2157"/>
<feature type="compositionally biased region" description="Acidic residues" evidence="1">
    <location>
        <begin position="328"/>
        <end position="366"/>
    </location>
</feature>
<feature type="compositionally biased region" description="Low complexity" evidence="1">
    <location>
        <begin position="310"/>
        <end position="323"/>
    </location>
</feature>
<reference evidence="3 4" key="1">
    <citation type="journal article" date="2019" name="Int. J. Syst. Evol. Microbiol.">
        <title>The Global Catalogue of Microorganisms (GCM) 10K type strain sequencing project: providing services to taxonomists for standard genome sequencing and annotation.</title>
        <authorList>
            <consortium name="The Broad Institute Genomics Platform"/>
            <consortium name="The Broad Institute Genome Sequencing Center for Infectious Disease"/>
            <person name="Wu L."/>
            <person name="Ma J."/>
        </authorList>
    </citation>
    <scope>NUCLEOTIDE SEQUENCE [LARGE SCALE GENOMIC DNA]</scope>
    <source>
        <strain evidence="3 4">JCM 16331</strain>
    </source>
</reference>
<feature type="compositionally biased region" description="Low complexity" evidence="1">
    <location>
        <begin position="367"/>
        <end position="381"/>
    </location>
</feature>
<dbReference type="RefSeq" id="WP_188876858.1">
    <property type="nucleotide sequence ID" value="NZ_BMOQ01000001.1"/>
</dbReference>
<feature type="compositionally biased region" description="Basic and acidic residues" evidence="1">
    <location>
        <begin position="135"/>
        <end position="154"/>
    </location>
</feature>
<dbReference type="EMBL" id="BMOQ01000001">
    <property type="protein sequence ID" value="GGN08139.1"/>
    <property type="molecule type" value="Genomic_DNA"/>
</dbReference>
<proteinExistence type="predicted"/>
<keyword evidence="4" id="KW-1185">Reference proteome</keyword>
<sequence length="412" mass="41718">MSDDEHADDAGSPEDVATTDLPPDEERGVPALGDADEDGEAAGDLFEEVDVEGDPADASAWETLTEGEVDSADSEDVDGTVRVISDRTCHGCRFFADPPALECTHPGTEIRRVVDSERFEVVDCPMVVEDIDVADTSRDEVEAHVERDDVDFGRDASGGDAAPATDTDDGGDGAGDTDGTGDGLVGLRDETDDDRDATAGVTDRGTASADDPNGDESNPAHDEPRAVDEPATGDEPVTPSDAEARAVDDATAGAADETSASSDGSSEDADAESTTATSDDGGPDAAAASAGGRESVASDDLTRGDADESTAGATAVDADGTVASIGADETDGPVDATDAPEDDDGIADDSTPDTSGDDADIEDDDSGTSTTGGDSISPDEITWGDEDGEDDEGDDVDGNDPAIEWANDDDGA</sequence>
<accession>A0A830G8F1</accession>
<dbReference type="Pfam" id="PF26456">
    <property type="entry name" value="DUF8135"/>
    <property type="match status" value="1"/>
</dbReference>
<feature type="region of interest" description="Disordered" evidence="1">
    <location>
        <begin position="133"/>
        <end position="412"/>
    </location>
</feature>
<feature type="domain" description="DUF8135" evidence="2">
    <location>
        <begin position="83"/>
        <end position="130"/>
    </location>
</feature>
<feature type="compositionally biased region" description="Acidic residues" evidence="1">
    <location>
        <begin position="34"/>
        <end position="43"/>
    </location>
</feature>
<feature type="compositionally biased region" description="Basic and acidic residues" evidence="1">
    <location>
        <begin position="218"/>
        <end position="228"/>
    </location>
</feature>
<dbReference type="InterPro" id="IPR058448">
    <property type="entry name" value="DUF8135"/>
</dbReference>
<evidence type="ECO:0000313" key="4">
    <source>
        <dbReference type="Proteomes" id="UP000608850"/>
    </source>
</evidence>
<comment type="caution">
    <text evidence="3">The sequence shown here is derived from an EMBL/GenBank/DDBJ whole genome shotgun (WGS) entry which is preliminary data.</text>
</comment>
<feature type="compositionally biased region" description="Low complexity" evidence="1">
    <location>
        <begin position="249"/>
        <end position="264"/>
    </location>
</feature>
<dbReference type="Proteomes" id="UP000608850">
    <property type="component" value="Unassembled WGS sequence"/>
</dbReference>
<evidence type="ECO:0000256" key="1">
    <source>
        <dbReference type="SAM" id="MobiDB-lite"/>
    </source>
</evidence>
<feature type="compositionally biased region" description="Gly residues" evidence="1">
    <location>
        <begin position="172"/>
        <end position="184"/>
    </location>
</feature>
<protein>
    <recommendedName>
        <fullName evidence="2">DUF8135 domain-containing protein</fullName>
    </recommendedName>
</protein>
<feature type="region of interest" description="Disordered" evidence="1">
    <location>
        <begin position="1"/>
        <end position="43"/>
    </location>
</feature>
<name>A0A830G8F1_9EURY</name>
<evidence type="ECO:0000313" key="3">
    <source>
        <dbReference type="EMBL" id="GGN08139.1"/>
    </source>
</evidence>
<organism evidence="3 4">
    <name type="scientific">Halarchaeum nitratireducens</name>
    <dbReference type="NCBI Taxonomy" id="489913"/>
    <lineage>
        <taxon>Archaea</taxon>
        <taxon>Methanobacteriati</taxon>
        <taxon>Methanobacteriota</taxon>
        <taxon>Stenosarchaea group</taxon>
        <taxon>Halobacteria</taxon>
        <taxon>Halobacteriales</taxon>
        <taxon>Halobacteriaceae</taxon>
    </lineage>
</organism>
<evidence type="ECO:0000259" key="2">
    <source>
        <dbReference type="Pfam" id="PF26456"/>
    </source>
</evidence>